<dbReference type="PANTHER" id="PTHR13510">
    <property type="entry name" value="FYVE-FINGER-CONTAINING RAB5 EFFECTOR PROTEIN RABENOSYN-5-RELATED"/>
    <property type="match status" value="1"/>
</dbReference>
<evidence type="ECO:0000256" key="1">
    <source>
        <dbReference type="SAM" id="Coils"/>
    </source>
</evidence>
<proteinExistence type="predicted"/>
<dbReference type="EMBL" id="CATQJA010002657">
    <property type="protein sequence ID" value="CAJ0579748.1"/>
    <property type="molecule type" value="Genomic_DNA"/>
</dbReference>
<name>A0AA36D2C3_9BILA</name>
<sequence length="512" mass="57075">MDGGSTGIRQGFICPFCLVDLGSYNALAAHVENDHPEDANTPAVEQLKGFFDKAKRSIKRFDPGLDIENLRGRVSSGLTAVASSSSMTQIDETSPKQTHQNTPTTTRSNDPTPRFEAKSKSRERELRQRARRPELPPYRPEIGVTQKHTEYYVRCREASVNDLAVRTNTLIIRMDKLINEAPADPAKRKGKLTNPALAAAMQDEDEESAKKAEVRSLEKLADLAQRTSGHLRGLIGSSKGSRDGTEDAAEQLRVCVPCLSLLEKRELQMEARNPPALVSIYERLIILLNEISNLSPAYAKMASSINNGEALYSLSSAEEIRSKIARKQQEIDLISKSIEGDETENMGFRERQLRKNIRFVAIQTLQNVISNMQGLPTAEKYAELAELHRRKVARQVEEQRAIAQRAATTAARAIRSDTSSPEAIPAAKMTPSSSFIGRSVDDGWTPELSHSLHNNPFAEQVEQKHPLEEQRDIIKGYLSQAAAAGRLEEVEMLERNLRDLEIAMREHQIHTP</sequence>
<feature type="compositionally biased region" description="Basic and acidic residues" evidence="2">
    <location>
        <begin position="113"/>
        <end position="134"/>
    </location>
</feature>
<dbReference type="InterPro" id="IPR021565">
    <property type="entry name" value="Rbsn_Rab-bd"/>
</dbReference>
<reference evidence="4" key="1">
    <citation type="submission" date="2023-06" db="EMBL/GenBank/DDBJ databases">
        <authorList>
            <person name="Delattre M."/>
        </authorList>
    </citation>
    <scope>NUCLEOTIDE SEQUENCE</scope>
    <source>
        <strain evidence="4">AF72</strain>
    </source>
</reference>
<dbReference type="SUPFAM" id="SSF140125">
    <property type="entry name" value="Rabenosyn-5 Rab-binding domain-like"/>
    <property type="match status" value="1"/>
</dbReference>
<gene>
    <name evidence="4" type="ORF">MSPICULIGERA_LOCUS17954</name>
</gene>
<evidence type="ECO:0000259" key="3">
    <source>
        <dbReference type="Pfam" id="PF11464"/>
    </source>
</evidence>
<evidence type="ECO:0000313" key="4">
    <source>
        <dbReference type="EMBL" id="CAJ0579748.1"/>
    </source>
</evidence>
<feature type="domain" description="Rabenosyn Rab binding" evidence="3">
    <location>
        <begin position="466"/>
        <end position="503"/>
    </location>
</feature>
<feature type="coiled-coil region" evidence="1">
    <location>
        <begin position="483"/>
        <end position="510"/>
    </location>
</feature>
<dbReference type="InterPro" id="IPR036531">
    <property type="entry name" value="Rbsn_Rab-bd_sf"/>
</dbReference>
<feature type="non-terminal residue" evidence="4">
    <location>
        <position position="1"/>
    </location>
</feature>
<evidence type="ECO:0000256" key="2">
    <source>
        <dbReference type="SAM" id="MobiDB-lite"/>
    </source>
</evidence>
<feature type="compositionally biased region" description="Polar residues" evidence="2">
    <location>
        <begin position="87"/>
        <end position="111"/>
    </location>
</feature>
<feature type="region of interest" description="Disordered" evidence="2">
    <location>
        <begin position="81"/>
        <end position="141"/>
    </location>
</feature>
<keyword evidence="5" id="KW-1185">Reference proteome</keyword>
<organism evidence="4 5">
    <name type="scientific">Mesorhabditis spiculigera</name>
    <dbReference type="NCBI Taxonomy" id="96644"/>
    <lineage>
        <taxon>Eukaryota</taxon>
        <taxon>Metazoa</taxon>
        <taxon>Ecdysozoa</taxon>
        <taxon>Nematoda</taxon>
        <taxon>Chromadorea</taxon>
        <taxon>Rhabditida</taxon>
        <taxon>Rhabditina</taxon>
        <taxon>Rhabditomorpha</taxon>
        <taxon>Rhabditoidea</taxon>
        <taxon>Rhabditidae</taxon>
        <taxon>Mesorhabditinae</taxon>
        <taxon>Mesorhabditis</taxon>
    </lineage>
</organism>
<evidence type="ECO:0000313" key="5">
    <source>
        <dbReference type="Proteomes" id="UP001177023"/>
    </source>
</evidence>
<dbReference type="InterPro" id="IPR052727">
    <property type="entry name" value="Rab4/Rab5_effector"/>
</dbReference>
<protein>
    <recommendedName>
        <fullName evidence="3">Rabenosyn Rab binding domain-containing protein</fullName>
    </recommendedName>
</protein>
<dbReference type="AlphaFoldDB" id="A0AA36D2C3"/>
<accession>A0AA36D2C3</accession>
<comment type="caution">
    <text evidence="4">The sequence shown here is derived from an EMBL/GenBank/DDBJ whole genome shotgun (WGS) entry which is preliminary data.</text>
</comment>
<dbReference type="Gene3D" id="4.10.860.20">
    <property type="entry name" value="Rabenosyn, Rab binding domain"/>
    <property type="match status" value="1"/>
</dbReference>
<keyword evidence="1" id="KW-0175">Coiled coil</keyword>
<dbReference type="PANTHER" id="PTHR13510:SF44">
    <property type="entry name" value="RABENOSYN-5"/>
    <property type="match status" value="1"/>
</dbReference>
<dbReference type="Pfam" id="PF11464">
    <property type="entry name" value="Rbsn"/>
    <property type="match status" value="1"/>
</dbReference>
<dbReference type="Proteomes" id="UP001177023">
    <property type="component" value="Unassembled WGS sequence"/>
</dbReference>